<protein>
    <submittedName>
        <fullName evidence="2">Uncharacterized protein</fullName>
    </submittedName>
</protein>
<accession>A0A8X9A017</accession>
<dbReference type="PANTHER" id="PTHR36323:SF1">
    <property type="entry name" value="MYOTUBULARIN-LIKE PROTEIN"/>
    <property type="match status" value="1"/>
</dbReference>
<sequence>MGSVYDRRCRQQQQLIHHKTIFLPLFCRLSLKDIRRRDPSPSSPRVGCMGQLKRSSRRDPSPATPHNRTYSKLRKLFSSKTLLPSTTGINCGSRKVSSKDDRAKVVDVGELDPPLPVVKKAEGNANLWKRRFNGAPIQTLQIRNMTHIAASPPPTV</sequence>
<comment type="caution">
    <text evidence="2">The sequence shown here is derived from an EMBL/GenBank/DDBJ whole genome shotgun (WGS) entry which is preliminary data.</text>
</comment>
<reference evidence="2" key="2">
    <citation type="submission" date="2020-08" db="EMBL/GenBank/DDBJ databases">
        <title>Plant Genome Project.</title>
        <authorList>
            <person name="Zhang R.-G."/>
        </authorList>
    </citation>
    <scope>NUCLEOTIDE SEQUENCE</scope>
    <source>
        <strain evidence="2">Huo1</strain>
        <tissue evidence="2">Leaf</tissue>
    </source>
</reference>
<dbReference type="EMBL" id="PNBA02000005">
    <property type="protein sequence ID" value="KAG6422816.1"/>
    <property type="molecule type" value="Genomic_DNA"/>
</dbReference>
<evidence type="ECO:0000313" key="2">
    <source>
        <dbReference type="EMBL" id="KAG6422816.1"/>
    </source>
</evidence>
<dbReference type="AlphaFoldDB" id="A0A8X9A017"/>
<dbReference type="PANTHER" id="PTHR36323">
    <property type="entry name" value="MYOTUBULARIN-LIKE PROTEIN"/>
    <property type="match status" value="1"/>
</dbReference>
<gene>
    <name evidence="2" type="ORF">SASPL_113197</name>
</gene>
<dbReference type="Proteomes" id="UP000298416">
    <property type="component" value="Unassembled WGS sequence"/>
</dbReference>
<proteinExistence type="predicted"/>
<reference evidence="2" key="1">
    <citation type="submission" date="2018-01" db="EMBL/GenBank/DDBJ databases">
        <authorList>
            <person name="Mao J.F."/>
        </authorList>
    </citation>
    <scope>NUCLEOTIDE SEQUENCE</scope>
    <source>
        <strain evidence="2">Huo1</strain>
        <tissue evidence="2">Leaf</tissue>
    </source>
</reference>
<keyword evidence="3" id="KW-1185">Reference proteome</keyword>
<dbReference type="OrthoDB" id="1919827at2759"/>
<evidence type="ECO:0000256" key="1">
    <source>
        <dbReference type="SAM" id="MobiDB-lite"/>
    </source>
</evidence>
<name>A0A8X9A017_SALSN</name>
<feature type="region of interest" description="Disordered" evidence="1">
    <location>
        <begin position="37"/>
        <end position="71"/>
    </location>
</feature>
<organism evidence="2">
    <name type="scientific">Salvia splendens</name>
    <name type="common">Scarlet sage</name>
    <dbReference type="NCBI Taxonomy" id="180675"/>
    <lineage>
        <taxon>Eukaryota</taxon>
        <taxon>Viridiplantae</taxon>
        <taxon>Streptophyta</taxon>
        <taxon>Embryophyta</taxon>
        <taxon>Tracheophyta</taxon>
        <taxon>Spermatophyta</taxon>
        <taxon>Magnoliopsida</taxon>
        <taxon>eudicotyledons</taxon>
        <taxon>Gunneridae</taxon>
        <taxon>Pentapetalae</taxon>
        <taxon>asterids</taxon>
        <taxon>lamiids</taxon>
        <taxon>Lamiales</taxon>
        <taxon>Lamiaceae</taxon>
        <taxon>Nepetoideae</taxon>
        <taxon>Mentheae</taxon>
        <taxon>Salviinae</taxon>
        <taxon>Salvia</taxon>
        <taxon>Salvia subgen. Calosphace</taxon>
        <taxon>core Calosphace</taxon>
    </lineage>
</organism>
<evidence type="ECO:0000313" key="3">
    <source>
        <dbReference type="Proteomes" id="UP000298416"/>
    </source>
</evidence>